<evidence type="ECO:0000256" key="2">
    <source>
        <dbReference type="ARBA" id="ARBA00022771"/>
    </source>
</evidence>
<name>A0ABD1FZT4_SALDI</name>
<feature type="compositionally biased region" description="Polar residues" evidence="5">
    <location>
        <begin position="70"/>
        <end position="81"/>
    </location>
</feature>
<dbReference type="Pfam" id="PF06839">
    <property type="entry name" value="Zn_ribbon_GRF"/>
    <property type="match status" value="1"/>
</dbReference>
<evidence type="ECO:0000313" key="9">
    <source>
        <dbReference type="Proteomes" id="UP001567538"/>
    </source>
</evidence>
<organism evidence="8 9">
    <name type="scientific">Salvia divinorum</name>
    <name type="common">Maria pastora</name>
    <name type="synonym">Diviner's sage</name>
    <dbReference type="NCBI Taxonomy" id="28513"/>
    <lineage>
        <taxon>Eukaryota</taxon>
        <taxon>Viridiplantae</taxon>
        <taxon>Streptophyta</taxon>
        <taxon>Embryophyta</taxon>
        <taxon>Tracheophyta</taxon>
        <taxon>Spermatophyta</taxon>
        <taxon>Magnoliopsida</taxon>
        <taxon>eudicotyledons</taxon>
        <taxon>Gunneridae</taxon>
        <taxon>Pentapetalae</taxon>
        <taxon>asterids</taxon>
        <taxon>lamiids</taxon>
        <taxon>Lamiales</taxon>
        <taxon>Lamiaceae</taxon>
        <taxon>Nepetoideae</taxon>
        <taxon>Mentheae</taxon>
        <taxon>Salviinae</taxon>
        <taxon>Salvia</taxon>
        <taxon>Salvia subgen. Calosphace</taxon>
    </lineage>
</organism>
<keyword evidence="1" id="KW-0479">Metal-binding</keyword>
<evidence type="ECO:0000256" key="5">
    <source>
        <dbReference type="SAM" id="MobiDB-lite"/>
    </source>
</evidence>
<keyword evidence="6" id="KW-0812">Transmembrane</keyword>
<dbReference type="Proteomes" id="UP001567538">
    <property type="component" value="Unassembled WGS sequence"/>
</dbReference>
<reference evidence="8 9" key="1">
    <citation type="submission" date="2024-06" db="EMBL/GenBank/DDBJ databases">
        <title>A chromosome level genome sequence of Diviner's sage (Salvia divinorum).</title>
        <authorList>
            <person name="Ford S.A."/>
            <person name="Ro D.-K."/>
            <person name="Ness R.W."/>
            <person name="Phillips M.A."/>
        </authorList>
    </citation>
    <scope>NUCLEOTIDE SEQUENCE [LARGE SCALE GENOMIC DNA]</scope>
    <source>
        <strain evidence="8">SAF-2024a</strain>
        <tissue evidence="8">Leaf</tissue>
    </source>
</reference>
<comment type="caution">
    <text evidence="8">The sequence shown here is derived from an EMBL/GenBank/DDBJ whole genome shotgun (WGS) entry which is preliminary data.</text>
</comment>
<keyword evidence="6" id="KW-0472">Membrane</keyword>
<keyword evidence="6" id="KW-1133">Transmembrane helix</keyword>
<evidence type="ECO:0000256" key="6">
    <source>
        <dbReference type="SAM" id="Phobius"/>
    </source>
</evidence>
<keyword evidence="2 4" id="KW-0863">Zinc-finger</keyword>
<evidence type="ECO:0000313" key="8">
    <source>
        <dbReference type="EMBL" id="KAL1536238.1"/>
    </source>
</evidence>
<sequence length="126" mass="13652">MYSRPSMADDIPACGCGSGKMVLRCAGRTAMHAGRYYYKCPNNGKHPGSFKWCDEYHSEPGTVEEDKNNNRGSSGRPVQSSIGSVLDGRCTHCCGNKMPQVLTVQGMVGFMALVLILFGIIIGKLM</sequence>
<dbReference type="EMBL" id="JBEAFC010000011">
    <property type="protein sequence ID" value="KAL1536238.1"/>
    <property type="molecule type" value="Genomic_DNA"/>
</dbReference>
<evidence type="ECO:0000256" key="3">
    <source>
        <dbReference type="ARBA" id="ARBA00022833"/>
    </source>
</evidence>
<keyword evidence="9" id="KW-1185">Reference proteome</keyword>
<keyword evidence="3" id="KW-0862">Zinc</keyword>
<dbReference type="PROSITE" id="PS51999">
    <property type="entry name" value="ZF_GRF"/>
    <property type="match status" value="1"/>
</dbReference>
<dbReference type="InterPro" id="IPR010666">
    <property type="entry name" value="Znf_GRF"/>
</dbReference>
<dbReference type="AlphaFoldDB" id="A0ABD1FZT4"/>
<gene>
    <name evidence="8" type="ORF">AAHA92_28920</name>
</gene>
<feature type="region of interest" description="Disordered" evidence="5">
    <location>
        <begin position="61"/>
        <end position="81"/>
    </location>
</feature>
<feature type="domain" description="GRF-type" evidence="7">
    <location>
        <begin position="14"/>
        <end position="56"/>
    </location>
</feature>
<dbReference type="GO" id="GO:0008270">
    <property type="term" value="F:zinc ion binding"/>
    <property type="evidence" value="ECO:0007669"/>
    <property type="project" value="UniProtKB-KW"/>
</dbReference>
<protein>
    <recommendedName>
        <fullName evidence="7">GRF-type domain-containing protein</fullName>
    </recommendedName>
</protein>
<evidence type="ECO:0000259" key="7">
    <source>
        <dbReference type="PROSITE" id="PS51999"/>
    </source>
</evidence>
<feature type="transmembrane region" description="Helical" evidence="6">
    <location>
        <begin position="102"/>
        <end position="122"/>
    </location>
</feature>
<proteinExistence type="predicted"/>
<evidence type="ECO:0000256" key="4">
    <source>
        <dbReference type="PROSITE-ProRule" id="PRU01343"/>
    </source>
</evidence>
<accession>A0ABD1FZT4</accession>
<evidence type="ECO:0000256" key="1">
    <source>
        <dbReference type="ARBA" id="ARBA00022723"/>
    </source>
</evidence>